<reference evidence="6 7" key="1">
    <citation type="submission" date="2018-08" db="EMBL/GenBank/DDBJ databases">
        <title>Draft genome of candidate division NPL-UPA2 bacterium Unc8 that adapted to ultra-basic serpentinizing groundwater.</title>
        <authorList>
            <person name="Ishii S."/>
            <person name="Suzuki S."/>
            <person name="Nealson K.H."/>
        </authorList>
    </citation>
    <scope>NUCLEOTIDE SEQUENCE [LARGE SCALE GENOMIC DNA]</scope>
    <source>
        <strain evidence="6">Unc8</strain>
    </source>
</reference>
<dbReference type="GO" id="GO:0008643">
    <property type="term" value="P:carbohydrate transport"/>
    <property type="evidence" value="ECO:0007669"/>
    <property type="project" value="InterPro"/>
</dbReference>
<dbReference type="SUPFAM" id="SSF103473">
    <property type="entry name" value="MFS general substrate transporter"/>
    <property type="match status" value="1"/>
</dbReference>
<dbReference type="PANTHER" id="PTHR11328">
    <property type="entry name" value="MAJOR FACILITATOR SUPERFAMILY DOMAIN-CONTAINING PROTEIN"/>
    <property type="match status" value="1"/>
</dbReference>
<feature type="transmembrane region" description="Helical" evidence="4">
    <location>
        <begin position="180"/>
        <end position="202"/>
    </location>
</feature>
<evidence type="ECO:0000259" key="5">
    <source>
        <dbReference type="PROSITE" id="PS50850"/>
    </source>
</evidence>
<feature type="transmembrane region" description="Helical" evidence="4">
    <location>
        <begin position="45"/>
        <end position="72"/>
    </location>
</feature>
<dbReference type="Pfam" id="PF13347">
    <property type="entry name" value="MFS_2"/>
    <property type="match status" value="1"/>
</dbReference>
<evidence type="ECO:0000313" key="6">
    <source>
        <dbReference type="EMBL" id="RII00389.1"/>
    </source>
</evidence>
<feature type="transmembrane region" description="Helical" evidence="4">
    <location>
        <begin position="265"/>
        <end position="288"/>
    </location>
</feature>
<keyword evidence="1 4" id="KW-0812">Transmembrane</keyword>
<dbReference type="GO" id="GO:0015293">
    <property type="term" value="F:symporter activity"/>
    <property type="evidence" value="ECO:0007669"/>
    <property type="project" value="InterPro"/>
</dbReference>
<feature type="transmembrane region" description="Helical" evidence="4">
    <location>
        <begin position="114"/>
        <end position="132"/>
    </location>
</feature>
<protein>
    <submittedName>
        <fullName evidence="6">MFS transporter</fullName>
    </submittedName>
</protein>
<sequence length="427" mass="46751">MNKRDNLGLFRQLAYSSGYMGLALTSELIGMWLIFFYAAREEMVFVPVLLMGGIVFFGRVMDAVSSPVIGYFSDRSRSRFGRRIPFIAIGTLFLVVTLILIFHPPVPAESVINAIYLIVVLGLFWIFFSAVATPHHALLPELVSTGRERINLAKYVGIFGVLGLFIAFAGSGYLIDHHGFGLMAIVMGAIVFVSLYILVISIKESPWSSAKEVDLSFIAAMKHCFMNKPFLYYVFAFTLMMMGLSLLAAAVPFIVTVLMGAGEEWAGYAMGMMMVVALLSFPMINYLAKKFGKKIVFAGSILFFSVFASLLGTIGMLPISPFYHGLFLIVIMGAPVASALMLPFAIIADVIDHDETITGFRREACYFGVQALIWKSGAGISALILTLLLHHFGKTAAEPLGIILAGPAAGLIPLIGFFVFLKYPFEK</sequence>
<proteinExistence type="predicted"/>
<evidence type="ECO:0000313" key="7">
    <source>
        <dbReference type="Proteomes" id="UP000266287"/>
    </source>
</evidence>
<feature type="transmembrane region" description="Helical" evidence="4">
    <location>
        <begin position="295"/>
        <end position="319"/>
    </location>
</feature>
<dbReference type="EMBL" id="NDHY01000004">
    <property type="protein sequence ID" value="RII00389.1"/>
    <property type="molecule type" value="Genomic_DNA"/>
</dbReference>
<feature type="transmembrane region" description="Helical" evidence="4">
    <location>
        <begin position="84"/>
        <end position="102"/>
    </location>
</feature>
<gene>
    <name evidence="6" type="ORF">B9J77_02580</name>
</gene>
<dbReference type="Gene3D" id="1.20.1250.20">
    <property type="entry name" value="MFS general substrate transporter like domains"/>
    <property type="match status" value="1"/>
</dbReference>
<dbReference type="PANTHER" id="PTHR11328:SF24">
    <property type="entry name" value="MAJOR FACILITATOR SUPERFAMILY (MFS) PROFILE DOMAIN-CONTAINING PROTEIN"/>
    <property type="match status" value="1"/>
</dbReference>
<dbReference type="InterPro" id="IPR036259">
    <property type="entry name" value="MFS_trans_sf"/>
</dbReference>
<keyword evidence="2 4" id="KW-1133">Transmembrane helix</keyword>
<keyword evidence="3 4" id="KW-0472">Membrane</keyword>
<comment type="caution">
    <text evidence="6">The sequence shown here is derived from an EMBL/GenBank/DDBJ whole genome shotgun (WGS) entry which is preliminary data.</text>
</comment>
<name>A0A399FYA2_UNCN2</name>
<organism evidence="6 7">
    <name type="scientific">candidate division NPL-UPA2 bacterium Unc8</name>
    <dbReference type="NCBI Taxonomy" id="1980939"/>
    <lineage>
        <taxon>Bacteria</taxon>
    </lineage>
</organism>
<feature type="transmembrane region" description="Helical" evidence="4">
    <location>
        <begin position="399"/>
        <end position="421"/>
    </location>
</feature>
<feature type="transmembrane region" description="Helical" evidence="4">
    <location>
        <begin position="372"/>
        <end position="393"/>
    </location>
</feature>
<feature type="domain" description="Major facilitator superfamily (MFS) profile" evidence="5">
    <location>
        <begin position="229"/>
        <end position="427"/>
    </location>
</feature>
<dbReference type="GO" id="GO:0005886">
    <property type="term" value="C:plasma membrane"/>
    <property type="evidence" value="ECO:0007669"/>
    <property type="project" value="TreeGrafter"/>
</dbReference>
<dbReference type="InterPro" id="IPR020846">
    <property type="entry name" value="MFS_dom"/>
</dbReference>
<dbReference type="AlphaFoldDB" id="A0A399FYA2"/>
<dbReference type="Proteomes" id="UP000266287">
    <property type="component" value="Unassembled WGS sequence"/>
</dbReference>
<evidence type="ECO:0000256" key="2">
    <source>
        <dbReference type="ARBA" id="ARBA00022989"/>
    </source>
</evidence>
<dbReference type="PROSITE" id="PS50850">
    <property type="entry name" value="MFS"/>
    <property type="match status" value="1"/>
</dbReference>
<dbReference type="InterPro" id="IPR039672">
    <property type="entry name" value="MFS_2"/>
</dbReference>
<feature type="transmembrane region" description="Helical" evidence="4">
    <location>
        <begin position="230"/>
        <end position="259"/>
    </location>
</feature>
<feature type="transmembrane region" description="Helical" evidence="4">
    <location>
        <begin position="21"/>
        <end position="39"/>
    </location>
</feature>
<feature type="transmembrane region" description="Helical" evidence="4">
    <location>
        <begin position="325"/>
        <end position="351"/>
    </location>
</feature>
<evidence type="ECO:0000256" key="3">
    <source>
        <dbReference type="ARBA" id="ARBA00023136"/>
    </source>
</evidence>
<accession>A0A399FYA2</accession>
<evidence type="ECO:0000256" key="1">
    <source>
        <dbReference type="ARBA" id="ARBA00022692"/>
    </source>
</evidence>
<feature type="transmembrane region" description="Helical" evidence="4">
    <location>
        <begin position="152"/>
        <end position="174"/>
    </location>
</feature>
<evidence type="ECO:0000256" key="4">
    <source>
        <dbReference type="SAM" id="Phobius"/>
    </source>
</evidence>